<dbReference type="InterPro" id="IPR036318">
    <property type="entry name" value="FAD-bd_PCMH-like_sf"/>
</dbReference>
<dbReference type="PANTHER" id="PTHR11748:SF103">
    <property type="entry name" value="GLYCOLATE OXIDASE SUBUNIT GLCE"/>
    <property type="match status" value="1"/>
</dbReference>
<keyword evidence="2" id="KW-0274">FAD</keyword>
<reference evidence="4 5" key="1">
    <citation type="submission" date="2017-03" db="EMBL/GenBank/DDBJ databases">
        <authorList>
            <person name="Afonso C.L."/>
            <person name="Miller P.J."/>
            <person name="Scott M.A."/>
            <person name="Spackman E."/>
            <person name="Goraichik I."/>
            <person name="Dimitrov K.M."/>
            <person name="Suarez D.L."/>
            <person name="Swayne D.E."/>
        </authorList>
    </citation>
    <scope>NUCLEOTIDE SEQUENCE [LARGE SCALE GENOMIC DNA]</scope>
    <source>
        <strain evidence="4 5">CECT 7066</strain>
    </source>
</reference>
<dbReference type="SUPFAM" id="SSF55103">
    <property type="entry name" value="FAD-linked oxidases, C-terminal domain"/>
    <property type="match status" value="1"/>
</dbReference>
<proteinExistence type="predicted"/>
<evidence type="ECO:0000259" key="3">
    <source>
        <dbReference type="PROSITE" id="PS51387"/>
    </source>
</evidence>
<dbReference type="GO" id="GO:0071949">
    <property type="term" value="F:FAD binding"/>
    <property type="evidence" value="ECO:0007669"/>
    <property type="project" value="InterPro"/>
</dbReference>
<name>A0A1Y5SFE4_9RHOB</name>
<dbReference type="InterPro" id="IPR016166">
    <property type="entry name" value="FAD-bd_PCMH"/>
</dbReference>
<keyword evidence="1" id="KW-0285">Flavoprotein</keyword>
<protein>
    <submittedName>
        <fullName evidence="4">Putative FAD-linked oxidoreductase</fullName>
        <ecNumber evidence="4">1.-.-.-</ecNumber>
    </submittedName>
</protein>
<dbReference type="OrthoDB" id="9811557at2"/>
<dbReference type="SUPFAM" id="SSF56176">
    <property type="entry name" value="FAD-binding/transporter-associated domain-like"/>
    <property type="match status" value="1"/>
</dbReference>
<accession>A0A1Y5SFE4</accession>
<sequence>MLQPESEGDLARMIRSANAPMAIRGGGTRAPVEAGDLTTRRMTGITLYEPGALTLVAWAGTPMAEIDAALEAERQRLAFEPWEAARVLGRSGTSTLGGCVATNASGPRRMVAGAARDAVIGVRFVDGEGQVVKNGGRVMKNVTGLDLAKLLCGSRGRLGVLTEVALKLLPGVAASVTLAAEGLTPEDAVAAMSVALSTPFEVTGAAHDPAAGTFLRIEGGGDSVAYRADRLAAALPGEWRQIDADPWPAIRDATRFAGVEGDLWRVSVRPSHAPALVAALPGRWLMDWGGGLIWAETPPGTDLRAQMTCAGHATLVRAAPETHATLGTLHPEPDAVKRLTGGIVSKFDPKALFAHS</sequence>
<dbReference type="Proteomes" id="UP000193870">
    <property type="component" value="Unassembled WGS sequence"/>
</dbReference>
<dbReference type="InterPro" id="IPR016169">
    <property type="entry name" value="FAD-bd_PCMH_sub2"/>
</dbReference>
<dbReference type="AlphaFoldDB" id="A0A1Y5SFE4"/>
<dbReference type="InterPro" id="IPR016164">
    <property type="entry name" value="FAD-linked_Oxase-like_C"/>
</dbReference>
<evidence type="ECO:0000256" key="1">
    <source>
        <dbReference type="ARBA" id="ARBA00022630"/>
    </source>
</evidence>
<dbReference type="EC" id="1.-.-.-" evidence="4"/>
<dbReference type="EMBL" id="FWFV01000004">
    <property type="protein sequence ID" value="SLN39552.1"/>
    <property type="molecule type" value="Genomic_DNA"/>
</dbReference>
<evidence type="ECO:0000256" key="2">
    <source>
        <dbReference type="ARBA" id="ARBA00022827"/>
    </source>
</evidence>
<evidence type="ECO:0000313" key="5">
    <source>
        <dbReference type="Proteomes" id="UP000193870"/>
    </source>
</evidence>
<feature type="domain" description="FAD-binding PCMH-type" evidence="3">
    <location>
        <begin position="1"/>
        <end position="171"/>
    </location>
</feature>
<dbReference type="InterPro" id="IPR006094">
    <property type="entry name" value="Oxid_FAD_bind_N"/>
</dbReference>
<evidence type="ECO:0000313" key="4">
    <source>
        <dbReference type="EMBL" id="SLN39552.1"/>
    </source>
</evidence>
<keyword evidence="4" id="KW-0560">Oxidoreductase</keyword>
<dbReference type="Gene3D" id="3.30.465.10">
    <property type="match status" value="1"/>
</dbReference>
<dbReference type="PANTHER" id="PTHR11748">
    <property type="entry name" value="D-LACTATE DEHYDROGENASE"/>
    <property type="match status" value="1"/>
</dbReference>
<dbReference type="PROSITE" id="PS51387">
    <property type="entry name" value="FAD_PCMH"/>
    <property type="match status" value="1"/>
</dbReference>
<gene>
    <name evidence="4" type="ORF">PAM7066_01678</name>
</gene>
<dbReference type="STRING" id="315423.SAMN04488020_10455"/>
<dbReference type="Pfam" id="PF01565">
    <property type="entry name" value="FAD_binding_4"/>
    <property type="match status" value="1"/>
</dbReference>
<organism evidence="4 5">
    <name type="scientific">Palleronia marisminoris</name>
    <dbReference type="NCBI Taxonomy" id="315423"/>
    <lineage>
        <taxon>Bacteria</taxon>
        <taxon>Pseudomonadati</taxon>
        <taxon>Pseudomonadota</taxon>
        <taxon>Alphaproteobacteria</taxon>
        <taxon>Rhodobacterales</taxon>
        <taxon>Roseobacteraceae</taxon>
        <taxon>Palleronia</taxon>
    </lineage>
</organism>
<keyword evidence="5" id="KW-1185">Reference proteome</keyword>
<dbReference type="GO" id="GO:0016491">
    <property type="term" value="F:oxidoreductase activity"/>
    <property type="evidence" value="ECO:0007669"/>
    <property type="project" value="UniProtKB-KW"/>
</dbReference>